<reference evidence="2" key="1">
    <citation type="submission" date="2020-05" db="EMBL/GenBank/DDBJ databases">
        <title>WGS assembly of Panicum virgatum.</title>
        <authorList>
            <person name="Lovell J.T."/>
            <person name="Jenkins J."/>
            <person name="Shu S."/>
            <person name="Juenger T.E."/>
            <person name="Schmutz J."/>
        </authorList>
    </citation>
    <scope>NUCLEOTIDE SEQUENCE</scope>
    <source>
        <strain evidence="2">AP13</strain>
    </source>
</reference>
<evidence type="ECO:0000313" key="3">
    <source>
        <dbReference type="Proteomes" id="UP000823388"/>
    </source>
</evidence>
<feature type="compositionally biased region" description="Gly residues" evidence="1">
    <location>
        <begin position="124"/>
        <end position="135"/>
    </location>
</feature>
<name>A0A8T0RVS1_PANVG</name>
<evidence type="ECO:0000256" key="1">
    <source>
        <dbReference type="SAM" id="MobiDB-lite"/>
    </source>
</evidence>
<protein>
    <submittedName>
        <fullName evidence="2">Uncharacterized protein</fullName>
    </submittedName>
</protein>
<accession>A0A8T0RVS1</accession>
<evidence type="ECO:0000313" key="2">
    <source>
        <dbReference type="EMBL" id="KAG2588786.1"/>
    </source>
</evidence>
<gene>
    <name evidence="2" type="ORF">PVAP13_5NG356081</name>
</gene>
<keyword evidence="3" id="KW-1185">Reference proteome</keyword>
<feature type="compositionally biased region" description="Low complexity" evidence="1">
    <location>
        <begin position="58"/>
        <end position="72"/>
    </location>
</feature>
<organism evidence="2 3">
    <name type="scientific">Panicum virgatum</name>
    <name type="common">Blackwell switchgrass</name>
    <dbReference type="NCBI Taxonomy" id="38727"/>
    <lineage>
        <taxon>Eukaryota</taxon>
        <taxon>Viridiplantae</taxon>
        <taxon>Streptophyta</taxon>
        <taxon>Embryophyta</taxon>
        <taxon>Tracheophyta</taxon>
        <taxon>Spermatophyta</taxon>
        <taxon>Magnoliopsida</taxon>
        <taxon>Liliopsida</taxon>
        <taxon>Poales</taxon>
        <taxon>Poaceae</taxon>
        <taxon>PACMAD clade</taxon>
        <taxon>Panicoideae</taxon>
        <taxon>Panicodae</taxon>
        <taxon>Paniceae</taxon>
        <taxon>Panicinae</taxon>
        <taxon>Panicum</taxon>
        <taxon>Panicum sect. Hiantes</taxon>
    </lineage>
</organism>
<feature type="compositionally biased region" description="Polar residues" evidence="1">
    <location>
        <begin position="19"/>
        <end position="28"/>
    </location>
</feature>
<feature type="region of interest" description="Disordered" evidence="1">
    <location>
        <begin position="1"/>
        <end position="157"/>
    </location>
</feature>
<feature type="compositionally biased region" description="Low complexity" evidence="1">
    <location>
        <begin position="36"/>
        <end position="47"/>
    </location>
</feature>
<comment type="caution">
    <text evidence="2">The sequence shown here is derived from an EMBL/GenBank/DDBJ whole genome shotgun (WGS) entry which is preliminary data.</text>
</comment>
<sequence length="157" mass="16547">MPWRRQSAVLTGSEAPTPVNGSHVNLPTRSRRHGIGPPARSARAAGSSRRHPWPPRTVPRAPRAAPGRRTSPLAPSKPEPIPAATRGCPPRSARKRSNLPESSPPPPSQGSTGLRCHPPAVVRLGGGEEGGGGYGFAAARVSRDRGRRAASSVFRYP</sequence>
<dbReference type="AlphaFoldDB" id="A0A8T0RVS1"/>
<dbReference type="EMBL" id="CM029046">
    <property type="protein sequence ID" value="KAG2588786.1"/>
    <property type="molecule type" value="Genomic_DNA"/>
</dbReference>
<proteinExistence type="predicted"/>
<dbReference type="Proteomes" id="UP000823388">
    <property type="component" value="Chromosome 5N"/>
</dbReference>